<organism evidence="2 3">
    <name type="scientific">Pseudomonas asturiensis</name>
    <dbReference type="NCBI Taxonomy" id="1190415"/>
    <lineage>
        <taxon>Bacteria</taxon>
        <taxon>Pseudomonadati</taxon>
        <taxon>Pseudomonadota</taxon>
        <taxon>Gammaproteobacteria</taxon>
        <taxon>Pseudomonadales</taxon>
        <taxon>Pseudomonadaceae</taxon>
        <taxon>Pseudomonas</taxon>
    </lineage>
</organism>
<evidence type="ECO:0000313" key="2">
    <source>
        <dbReference type="EMBL" id="QHF03335.1"/>
    </source>
</evidence>
<evidence type="ECO:0000256" key="1">
    <source>
        <dbReference type="SAM" id="Coils"/>
    </source>
</evidence>
<name>A0ABX6HCP3_9PSED</name>
<keyword evidence="1" id="KW-0175">Coiled coil</keyword>
<protein>
    <submittedName>
        <fullName evidence="2">Uncharacterized protein</fullName>
    </submittedName>
</protein>
<dbReference type="RefSeq" id="WP_024685099.1">
    <property type="nucleotide sequence ID" value="NZ_CP047265.1"/>
</dbReference>
<dbReference type="EMBL" id="CP047265">
    <property type="protein sequence ID" value="QHF03335.1"/>
    <property type="molecule type" value="Genomic_DNA"/>
</dbReference>
<accession>A0ABX6HCP3</accession>
<keyword evidence="3" id="KW-1185">Reference proteome</keyword>
<feature type="coiled-coil region" evidence="1">
    <location>
        <begin position="117"/>
        <end position="151"/>
    </location>
</feature>
<dbReference type="Proteomes" id="UP000464644">
    <property type="component" value="Chromosome"/>
</dbReference>
<evidence type="ECO:0000313" key="3">
    <source>
        <dbReference type="Proteomes" id="UP000464644"/>
    </source>
</evidence>
<reference evidence="2 3" key="1">
    <citation type="journal article" date="2014" name="Genome Announc.">
        <title>Draft Genome Sequences of a Phylogenetically Diverse Suite of Pseudomonas syringae Strains from Multiple Source Populations.</title>
        <authorList>
            <person name="Baltrus D.A."/>
            <person name="Yourstone S."/>
            <person name="Lind A."/>
            <person name="Guilbaud C."/>
            <person name="Sands D.C."/>
            <person name="Jones C.D."/>
            <person name="Morris C.E."/>
            <person name="Dangl J.L."/>
        </authorList>
    </citation>
    <scope>NUCLEOTIDE SEQUENCE [LARGE SCALE GENOMIC DNA]</scope>
    <source>
        <strain evidence="2 3">CC1524</strain>
    </source>
</reference>
<proteinExistence type="predicted"/>
<gene>
    <name evidence="2" type="ORF">N015_13325</name>
</gene>
<sequence>MSKNNIWYLAGPFHQYKEDVKTLAKESGLRIVDANATSARDDEAKDVPDVTIKESLKVLDVGGEGSGVDVEALRSALESVGLITESFARQDLSRPEGELSPVAERLFQVFDAVNHGVQSLRNERDGEAEKVIRLQKQVDDLQLQVDKASQADADAKEIADLKARLDAANVTYRANASKESLQKQADELGKP</sequence>